<feature type="domain" description="DUF8053" evidence="1">
    <location>
        <begin position="4"/>
        <end position="57"/>
    </location>
</feature>
<dbReference type="Proteomes" id="UP001500420">
    <property type="component" value="Unassembled WGS sequence"/>
</dbReference>
<reference evidence="2 3" key="1">
    <citation type="journal article" date="2019" name="Int. J. Syst. Evol. Microbiol.">
        <title>The Global Catalogue of Microorganisms (GCM) 10K type strain sequencing project: providing services to taxonomists for standard genome sequencing and annotation.</title>
        <authorList>
            <consortium name="The Broad Institute Genomics Platform"/>
            <consortium name="The Broad Institute Genome Sequencing Center for Infectious Disease"/>
            <person name="Wu L."/>
            <person name="Ma J."/>
        </authorList>
    </citation>
    <scope>NUCLEOTIDE SEQUENCE [LARGE SCALE GENOMIC DNA]</scope>
    <source>
        <strain evidence="2 3">JCM 16328</strain>
    </source>
</reference>
<gene>
    <name evidence="2" type="ORF">GCM10009020_08070</name>
</gene>
<dbReference type="AlphaFoldDB" id="A0AAV3T5V6"/>
<sequence>MPMFRKLCDRDGTPVVSLDKDELRLDGIVGDDGEIPEDQEMYIQRVDEGAYLVRAVDGDTVPEVEELSA</sequence>
<organism evidence="2 3">
    <name type="scientific">Natronoarchaeum mannanilyticum</name>
    <dbReference type="NCBI Taxonomy" id="926360"/>
    <lineage>
        <taxon>Archaea</taxon>
        <taxon>Methanobacteriati</taxon>
        <taxon>Methanobacteriota</taxon>
        <taxon>Stenosarchaea group</taxon>
        <taxon>Halobacteria</taxon>
        <taxon>Halobacteriales</taxon>
        <taxon>Natronoarchaeaceae</taxon>
    </lineage>
</organism>
<name>A0AAV3T5V6_9EURY</name>
<evidence type="ECO:0000313" key="2">
    <source>
        <dbReference type="EMBL" id="GAA0665409.1"/>
    </source>
</evidence>
<comment type="caution">
    <text evidence="2">The sequence shown here is derived from an EMBL/GenBank/DDBJ whole genome shotgun (WGS) entry which is preliminary data.</text>
</comment>
<dbReference type="EMBL" id="BAAADV010000001">
    <property type="protein sequence ID" value="GAA0665409.1"/>
    <property type="molecule type" value="Genomic_DNA"/>
</dbReference>
<evidence type="ECO:0000313" key="3">
    <source>
        <dbReference type="Proteomes" id="UP001500420"/>
    </source>
</evidence>
<dbReference type="InterPro" id="IPR058366">
    <property type="entry name" value="DUF8053"/>
</dbReference>
<evidence type="ECO:0000259" key="1">
    <source>
        <dbReference type="Pfam" id="PF26227"/>
    </source>
</evidence>
<accession>A0AAV3T5V6</accession>
<keyword evidence="3" id="KW-1185">Reference proteome</keyword>
<proteinExistence type="predicted"/>
<protein>
    <recommendedName>
        <fullName evidence="1">DUF8053 domain-containing protein</fullName>
    </recommendedName>
</protein>
<dbReference type="Pfam" id="PF26227">
    <property type="entry name" value="DUF8053"/>
    <property type="match status" value="1"/>
</dbReference>